<feature type="region of interest" description="Disordered" evidence="4">
    <location>
        <begin position="1"/>
        <end position="74"/>
    </location>
</feature>
<feature type="compositionally biased region" description="Basic and acidic residues" evidence="4">
    <location>
        <begin position="256"/>
        <end position="281"/>
    </location>
</feature>
<dbReference type="Pfam" id="PF12796">
    <property type="entry name" value="Ank_2"/>
    <property type="match status" value="1"/>
</dbReference>
<protein>
    <submittedName>
        <fullName evidence="5">Ankyrin-like protein</fullName>
    </submittedName>
</protein>
<dbReference type="HOGENOM" id="CLU_019751_0_0_1"/>
<dbReference type="InterPro" id="IPR036770">
    <property type="entry name" value="Ankyrin_rpt-contain_sf"/>
</dbReference>
<dbReference type="InterPro" id="IPR002110">
    <property type="entry name" value="Ankyrin_rpt"/>
</dbReference>
<evidence type="ECO:0000256" key="2">
    <source>
        <dbReference type="ARBA" id="ARBA00023043"/>
    </source>
</evidence>
<sequence>MGDADGDAIPRLALRDTSDHPGASTETTSVMVEVDRAHLLMRQGKQDTAASRPEARPEPKPAAGTAATPSSSASNFLGQMPTAFAAYAGINAVTKNADVAKEWISWLNDLGETPEEIQSMSAKATTARDTITQVQRTLKARPDLLEDGEVGEQLKEQIEDAIADTDKALGKMTKLLSEISKKGAAEHGNVVNGMQEFWRSYRYKEEFEGKVKQADEELQKGMTTLSTLMVNIYSRSLMKPAPPGSGAAVPPPAPKPEADEVKKQEVKQDELQDKDKEDVKGRGTQPAANKSPADSARPPVPEIVEPESSGKRTTESLEERMDEASETGKRPSSLPPRSASYLADEEAALGSTPAPLAPEEDAKANVLLTPRLSTTTASDDKPSEEREAAPRETRGSISEQEAQDALLDAAWDGDLDGAARALRHVSHSCCDLRGLTPLHLAAERDNLAVAILLLDRGADVHSRSDGGRTPLHLASRSASASMVEMLLERARADPNAQTAKGRTPLHYAASKAEDGDEERREVLRVLRDWGADPEIEDRDGETARVVAQKRGHWDAAATLRRAEKRWQEEHRQGWLQKHGFMK</sequence>
<feature type="region of interest" description="Disordered" evidence="4">
    <location>
        <begin position="241"/>
        <end position="400"/>
    </location>
</feature>
<evidence type="ECO:0000256" key="3">
    <source>
        <dbReference type="PROSITE-ProRule" id="PRU00023"/>
    </source>
</evidence>
<feature type="compositionally biased region" description="Basic and acidic residues" evidence="4">
    <location>
        <begin position="308"/>
        <end position="329"/>
    </location>
</feature>
<dbReference type="STRING" id="857340.A0A086SXP7"/>
<dbReference type="OrthoDB" id="194358at2759"/>
<dbReference type="PROSITE" id="PS50088">
    <property type="entry name" value="ANK_REPEAT"/>
    <property type="match status" value="3"/>
</dbReference>
<dbReference type="PANTHER" id="PTHR24198">
    <property type="entry name" value="ANKYRIN REPEAT AND PROTEIN KINASE DOMAIN-CONTAINING PROTEIN"/>
    <property type="match status" value="1"/>
</dbReference>
<keyword evidence="6" id="KW-1185">Reference proteome</keyword>
<feature type="compositionally biased region" description="Basic and acidic residues" evidence="4">
    <location>
        <begin position="378"/>
        <end position="394"/>
    </location>
</feature>
<evidence type="ECO:0000313" key="5">
    <source>
        <dbReference type="EMBL" id="KFH41879.1"/>
    </source>
</evidence>
<dbReference type="SMART" id="SM00248">
    <property type="entry name" value="ANK"/>
    <property type="match status" value="3"/>
</dbReference>
<feature type="repeat" description="ANK" evidence="3">
    <location>
        <begin position="500"/>
        <end position="538"/>
    </location>
</feature>
<dbReference type="AlphaFoldDB" id="A0A086SXP7"/>
<feature type="repeat" description="ANK" evidence="3">
    <location>
        <begin position="433"/>
        <end position="465"/>
    </location>
</feature>
<reference evidence="6" key="1">
    <citation type="journal article" date="2014" name="Genome Announc.">
        <title>Genome sequence and annotation of Acremonium chrysogenum, producer of the beta-lactam antibiotic cephalosporin C.</title>
        <authorList>
            <person name="Terfehr D."/>
            <person name="Dahlmann T.A."/>
            <person name="Specht T."/>
            <person name="Zadra I."/>
            <person name="Kuernsteiner H."/>
            <person name="Kueck U."/>
        </authorList>
    </citation>
    <scope>NUCLEOTIDE SEQUENCE [LARGE SCALE GENOMIC DNA]</scope>
    <source>
        <strain evidence="6">ATCC 11550 / CBS 779.69 / DSM 880 / IAM 14645 / JCM 23072 / IMI 49137</strain>
    </source>
</reference>
<name>A0A086SXP7_HAPC1</name>
<dbReference type="Pfam" id="PF00023">
    <property type="entry name" value="Ank"/>
    <property type="match status" value="1"/>
</dbReference>
<gene>
    <name evidence="5" type="ORF">ACRE_073850</name>
</gene>
<dbReference type="EMBL" id="JPKY01000111">
    <property type="protein sequence ID" value="KFH41879.1"/>
    <property type="molecule type" value="Genomic_DNA"/>
</dbReference>
<accession>A0A086SXP7</accession>
<dbReference type="Proteomes" id="UP000029964">
    <property type="component" value="Unassembled WGS sequence"/>
</dbReference>
<feature type="repeat" description="ANK" evidence="3">
    <location>
        <begin position="466"/>
        <end position="489"/>
    </location>
</feature>
<dbReference type="Gene3D" id="1.25.40.20">
    <property type="entry name" value="Ankyrin repeat-containing domain"/>
    <property type="match status" value="1"/>
</dbReference>
<dbReference type="PANTHER" id="PTHR24198:SF165">
    <property type="entry name" value="ANKYRIN REPEAT-CONTAINING PROTEIN-RELATED"/>
    <property type="match status" value="1"/>
</dbReference>
<evidence type="ECO:0000256" key="1">
    <source>
        <dbReference type="ARBA" id="ARBA00022737"/>
    </source>
</evidence>
<evidence type="ECO:0000256" key="4">
    <source>
        <dbReference type="SAM" id="MobiDB-lite"/>
    </source>
</evidence>
<proteinExistence type="predicted"/>
<dbReference type="SUPFAM" id="SSF48403">
    <property type="entry name" value="Ankyrin repeat"/>
    <property type="match status" value="1"/>
</dbReference>
<keyword evidence="1" id="KW-0677">Repeat</keyword>
<comment type="caution">
    <text evidence="5">The sequence shown here is derived from an EMBL/GenBank/DDBJ whole genome shotgun (WGS) entry which is preliminary data.</text>
</comment>
<feature type="compositionally biased region" description="Low complexity" evidence="4">
    <location>
        <begin position="61"/>
        <end position="74"/>
    </location>
</feature>
<evidence type="ECO:0000313" key="6">
    <source>
        <dbReference type="Proteomes" id="UP000029964"/>
    </source>
</evidence>
<dbReference type="PROSITE" id="PS50297">
    <property type="entry name" value="ANK_REP_REGION"/>
    <property type="match status" value="3"/>
</dbReference>
<organism evidence="5 6">
    <name type="scientific">Hapsidospora chrysogenum (strain ATCC 11550 / CBS 779.69 / DSM 880 / IAM 14645 / JCM 23072 / IMI 49137)</name>
    <name type="common">Acremonium chrysogenum</name>
    <dbReference type="NCBI Taxonomy" id="857340"/>
    <lineage>
        <taxon>Eukaryota</taxon>
        <taxon>Fungi</taxon>
        <taxon>Dikarya</taxon>
        <taxon>Ascomycota</taxon>
        <taxon>Pezizomycotina</taxon>
        <taxon>Sordariomycetes</taxon>
        <taxon>Hypocreomycetidae</taxon>
        <taxon>Hypocreales</taxon>
        <taxon>Bionectriaceae</taxon>
        <taxon>Hapsidospora</taxon>
    </lineage>
</organism>
<keyword evidence="2 3" id="KW-0040">ANK repeat</keyword>